<dbReference type="InterPro" id="IPR023010">
    <property type="entry name" value="GcvPA"/>
</dbReference>
<dbReference type="Gene3D" id="3.40.640.10">
    <property type="entry name" value="Type I PLP-dependent aspartate aminotransferase-like (Major domain)"/>
    <property type="match status" value="1"/>
</dbReference>
<dbReference type="Proteomes" id="UP000182983">
    <property type="component" value="Unassembled WGS sequence"/>
</dbReference>
<dbReference type="EMBL" id="FNWO01000011">
    <property type="protein sequence ID" value="SEH48953.1"/>
    <property type="molecule type" value="Genomic_DNA"/>
</dbReference>
<dbReference type="AlphaFoldDB" id="A0A1H6IPN9"/>
<sequence>MSPAPISDVLAGLTGADAVAPAQESFAAAAILAVRIACEATGRRRVLLSGSLHPATAAAIEAALGADGIDVEALSPDPLGLEDLAGRTGWDLAALVVQTPDPFGGLPALGLAASLCREDGTVPVALVADPALLTLCGPPDADLVVVGADSPSLGVSLPLGLIHGRAALAAAAKGLPAAPAAAAVETVFRTTLERLGAEGLAALARTADAAADRIAARLRRVRGVSVVSGERFATVALHLGDETDGVAVAERLLRLPNIAADPAGRLYPAWPELWPVLMLSVSGAIGDDVPDRLAAALAGG</sequence>
<dbReference type="RefSeq" id="WP_074769224.1">
    <property type="nucleotide sequence ID" value="NZ_FNWO01000011.1"/>
</dbReference>
<reference evidence="2" key="1">
    <citation type="submission" date="2016-10" db="EMBL/GenBank/DDBJ databases">
        <authorList>
            <person name="Varghese N."/>
            <person name="Submissions S."/>
        </authorList>
    </citation>
    <scope>NUCLEOTIDE SEQUENCE [LARGE SCALE GENOMIC DNA]</scope>
    <source>
        <strain evidence="2">DSM 13234</strain>
    </source>
</reference>
<name>A0A1H6IPN9_MAGFU</name>
<dbReference type="GO" id="GO:0009116">
    <property type="term" value="P:nucleoside metabolic process"/>
    <property type="evidence" value="ECO:0007669"/>
    <property type="project" value="InterPro"/>
</dbReference>
<gene>
    <name evidence="1" type="ORF">SAMN04244559_02586</name>
</gene>
<proteinExistence type="predicted"/>
<evidence type="ECO:0000313" key="1">
    <source>
        <dbReference type="EMBL" id="SEH48953.1"/>
    </source>
</evidence>
<dbReference type="GO" id="GO:0004375">
    <property type="term" value="F:glycine dehydrogenase (decarboxylating) activity"/>
    <property type="evidence" value="ECO:0007669"/>
    <property type="project" value="InterPro"/>
</dbReference>
<dbReference type="SUPFAM" id="SSF53383">
    <property type="entry name" value="PLP-dependent transferases"/>
    <property type="match status" value="1"/>
</dbReference>
<dbReference type="PANTHER" id="PTHR42806">
    <property type="entry name" value="GLYCINE CLEAVAGE SYSTEM P-PROTEIN"/>
    <property type="match status" value="1"/>
</dbReference>
<keyword evidence="2" id="KW-1185">Reference proteome</keyword>
<dbReference type="InterPro" id="IPR015424">
    <property type="entry name" value="PyrdxlP-dep_Trfase"/>
</dbReference>
<dbReference type="InterPro" id="IPR015421">
    <property type="entry name" value="PyrdxlP-dep_Trfase_major"/>
</dbReference>
<dbReference type="PANTHER" id="PTHR42806:SF1">
    <property type="entry name" value="GLYCINE DEHYDROGENASE (DECARBOXYLATING)"/>
    <property type="match status" value="1"/>
</dbReference>
<protein>
    <submittedName>
        <fullName evidence="1">Glycine dehydrogenase subunit 1</fullName>
    </submittedName>
</protein>
<evidence type="ECO:0000313" key="2">
    <source>
        <dbReference type="Proteomes" id="UP000182983"/>
    </source>
</evidence>
<organism evidence="1 2">
    <name type="scientific">Magnetospirillum fulvum</name>
    <name type="common">Rhodospirillum fulvum</name>
    <dbReference type="NCBI Taxonomy" id="1082"/>
    <lineage>
        <taxon>Bacteria</taxon>
        <taxon>Pseudomonadati</taxon>
        <taxon>Pseudomonadota</taxon>
        <taxon>Alphaproteobacteria</taxon>
        <taxon>Rhodospirillales</taxon>
        <taxon>Rhodospirillaceae</taxon>
        <taxon>Magnetospirillum</taxon>
    </lineage>
</organism>
<accession>A0A1H6IPN9</accession>